<evidence type="ECO:0000256" key="4">
    <source>
        <dbReference type="SAM" id="MobiDB-lite"/>
    </source>
</evidence>
<feature type="region of interest" description="Disordered" evidence="4">
    <location>
        <begin position="15"/>
        <end position="50"/>
    </location>
</feature>
<dbReference type="PANTHER" id="PTHR19848:SF8">
    <property type="entry name" value="F-BOX AND WD REPEAT DOMAIN CONTAINING 7"/>
    <property type="match status" value="1"/>
</dbReference>
<dbReference type="PROSITE" id="PS50294">
    <property type="entry name" value="WD_REPEATS_REGION"/>
    <property type="match status" value="1"/>
</dbReference>
<evidence type="ECO:0000313" key="5">
    <source>
        <dbReference type="EMBL" id="VFK63935.1"/>
    </source>
</evidence>
<keyword evidence="2" id="KW-0677">Repeat</keyword>
<keyword evidence="1 3" id="KW-0853">WD repeat</keyword>
<dbReference type="PROSITE" id="PS50082">
    <property type="entry name" value="WD_REPEATS_2"/>
    <property type="match status" value="1"/>
</dbReference>
<dbReference type="Gene3D" id="2.130.10.10">
    <property type="entry name" value="YVTN repeat-like/Quinoprotein amine dehydrogenase"/>
    <property type="match status" value="1"/>
</dbReference>
<organism evidence="5">
    <name type="scientific">Candidatus Kentrum sp. TUN</name>
    <dbReference type="NCBI Taxonomy" id="2126343"/>
    <lineage>
        <taxon>Bacteria</taxon>
        <taxon>Pseudomonadati</taxon>
        <taxon>Pseudomonadota</taxon>
        <taxon>Gammaproteobacteria</taxon>
        <taxon>Candidatus Kentrum</taxon>
    </lineage>
</organism>
<protein>
    <submittedName>
        <fullName evidence="5">WD domain-containing protein, G-beta repeat-containing protein</fullName>
    </submittedName>
</protein>
<evidence type="ECO:0000256" key="1">
    <source>
        <dbReference type="ARBA" id="ARBA00022574"/>
    </source>
</evidence>
<dbReference type="AlphaFoldDB" id="A0A451AD38"/>
<dbReference type="InterPro" id="IPR001680">
    <property type="entry name" value="WD40_rpt"/>
</dbReference>
<feature type="repeat" description="WD" evidence="3">
    <location>
        <begin position="60"/>
        <end position="101"/>
    </location>
</feature>
<gene>
    <name evidence="5" type="ORF">BECKTUN1418D_GA0071000_12323</name>
</gene>
<name>A0A451AD38_9GAMM</name>
<dbReference type="SUPFAM" id="SSF50978">
    <property type="entry name" value="WD40 repeat-like"/>
    <property type="match status" value="1"/>
</dbReference>
<evidence type="ECO:0000256" key="2">
    <source>
        <dbReference type="ARBA" id="ARBA00022737"/>
    </source>
</evidence>
<dbReference type="SMART" id="SM00320">
    <property type="entry name" value="WD40"/>
    <property type="match status" value="1"/>
</dbReference>
<sequence>MKWFKKLQELWEQSTNGVPTQGVRKPAQEELEQPAEGTAQQMAQQTTDSPHPALKLRHTLRGHTSNVHRMALSPDGRTLASPSVDKTVRLWDAASGRGLQELKGHSDWVTGIALVAGRQAALLRFLRRYHQAMECSDGRDPNARRA</sequence>
<proteinExistence type="predicted"/>
<dbReference type="EMBL" id="CAADFX010000232">
    <property type="protein sequence ID" value="VFK63935.1"/>
    <property type="molecule type" value="Genomic_DNA"/>
</dbReference>
<dbReference type="InterPro" id="IPR015943">
    <property type="entry name" value="WD40/YVTN_repeat-like_dom_sf"/>
</dbReference>
<reference evidence="5" key="1">
    <citation type="submission" date="2019-02" db="EMBL/GenBank/DDBJ databases">
        <authorList>
            <person name="Gruber-Vodicka R. H."/>
            <person name="Seah K. B. B."/>
        </authorList>
    </citation>
    <scope>NUCLEOTIDE SEQUENCE</scope>
    <source>
        <strain evidence="5">BECK_BY1</strain>
    </source>
</reference>
<dbReference type="InterPro" id="IPR036322">
    <property type="entry name" value="WD40_repeat_dom_sf"/>
</dbReference>
<evidence type="ECO:0000256" key="3">
    <source>
        <dbReference type="PROSITE-ProRule" id="PRU00221"/>
    </source>
</evidence>
<dbReference type="Pfam" id="PF00400">
    <property type="entry name" value="WD40"/>
    <property type="match status" value="1"/>
</dbReference>
<feature type="compositionally biased region" description="Polar residues" evidence="4">
    <location>
        <begin position="38"/>
        <end position="49"/>
    </location>
</feature>
<accession>A0A451AD38</accession>
<dbReference type="PANTHER" id="PTHR19848">
    <property type="entry name" value="WD40 REPEAT PROTEIN"/>
    <property type="match status" value="1"/>
</dbReference>